<reference evidence="3 4" key="2">
    <citation type="submission" date="2008-04" db="EMBL/GenBank/DDBJ databases">
        <authorList>
            <person name="Fulton L."/>
            <person name="Clifton S."/>
            <person name="Fulton B."/>
            <person name="Xu J."/>
            <person name="Minx P."/>
            <person name="Pepin K.H."/>
            <person name="Johnson M."/>
            <person name="Thiruvilangam P."/>
            <person name="Bhonagiri V."/>
            <person name="Nash W.E."/>
            <person name="Mardis E.R."/>
            <person name="Wilson R.K."/>
        </authorList>
    </citation>
    <scope>NUCLEOTIDE SEQUENCE [LARGE SCALE GENOMIC DNA]</scope>
    <source>
        <strain evidence="3 4">DSM 17136</strain>
    </source>
</reference>
<dbReference type="Proteomes" id="UP000003146">
    <property type="component" value="Unassembled WGS sequence"/>
</dbReference>
<dbReference type="PANTHER" id="PTHR33498:SF1">
    <property type="entry name" value="TRANSPOSASE FOR INSERTION SEQUENCE ELEMENT IS1557"/>
    <property type="match status" value="1"/>
</dbReference>
<evidence type="ECO:0000313" key="4">
    <source>
        <dbReference type="Proteomes" id="UP000003146"/>
    </source>
</evidence>
<feature type="domain" description="Transposase IS204/IS1001/IS1096/IS1165 DDE" evidence="1">
    <location>
        <begin position="361"/>
        <end position="490"/>
    </location>
</feature>
<comment type="caution">
    <text evidence="3">The sequence shown here is derived from an EMBL/GenBank/DDBJ whole genome shotgun (WGS) entry which is preliminary data.</text>
</comment>
<dbReference type="eggNOG" id="COG3464">
    <property type="taxonomic scope" value="Bacteria"/>
</dbReference>
<dbReference type="OrthoDB" id="2110692at2"/>
<evidence type="ECO:0000259" key="1">
    <source>
        <dbReference type="Pfam" id="PF01610"/>
    </source>
</evidence>
<gene>
    <name evidence="3" type="ORF">BACCOP_00975</name>
    <name evidence="2" type="ORF">BACCOP_03780</name>
</gene>
<accession>B3JGH3</accession>
<organism evidence="3 4">
    <name type="scientific">Phocaeicola coprocola DSM 17136</name>
    <dbReference type="NCBI Taxonomy" id="470145"/>
    <lineage>
        <taxon>Bacteria</taxon>
        <taxon>Pseudomonadati</taxon>
        <taxon>Bacteroidota</taxon>
        <taxon>Bacteroidia</taxon>
        <taxon>Bacteroidales</taxon>
        <taxon>Bacteroidaceae</taxon>
        <taxon>Phocaeicola</taxon>
    </lineage>
</organism>
<evidence type="ECO:0000313" key="2">
    <source>
        <dbReference type="EMBL" id="EDU99041.1"/>
    </source>
</evidence>
<dbReference type="AlphaFoldDB" id="B3JGH3"/>
<dbReference type="InterPro" id="IPR047951">
    <property type="entry name" value="Transpos_ISL3"/>
</dbReference>
<proteinExistence type="predicted"/>
<dbReference type="STRING" id="470145.BACCOP_00975"/>
<name>B3JGH3_9BACT</name>
<dbReference type="HOGENOM" id="CLU_042767_0_0_10"/>
<evidence type="ECO:0000313" key="3">
    <source>
        <dbReference type="EMBL" id="EDV01875.1"/>
    </source>
</evidence>
<reference evidence="3 4" key="1">
    <citation type="submission" date="2008-04" db="EMBL/GenBank/DDBJ databases">
        <title>Draft genome sequence of Bacteroides coprocola (DSM 17136).</title>
        <authorList>
            <person name="Sudarsanam P."/>
            <person name="Ley R."/>
            <person name="Guruge J."/>
            <person name="Turnbaugh P.J."/>
            <person name="Mahowald M."/>
            <person name="Liep D."/>
            <person name="Gordon J."/>
        </authorList>
    </citation>
    <scope>NUCLEOTIDE SEQUENCE [LARGE SCALE GENOMIC DNA]</scope>
    <source>
        <strain evidence="3 4">DSM 17136</strain>
    </source>
</reference>
<dbReference type="InterPro" id="IPR002560">
    <property type="entry name" value="Transposase_DDE"/>
</dbReference>
<sequence>MFIRSITFALMSKQSAFDYKILASYLLPKGILKFFDVTAVNEDHTGIIEETGNERVLLHIYLDEKDAREEEWHDLKPNGFTESRQVNDFPIRDHKVVLHVRRRRRLTAEGRNIILDRYSLLADNTSYSKEFADVLKKYLDTYPITARSPGLYFKVDGNNLERAYKDHLSGFRNWEQASHAEDWVLHPKNIGKRLGIDETMLHKDLMTFLTNKEGHGKRHTLIAAVKGTKASDIINVLMQIPQEQREQVEEVTMDFSDSMFAVVTEAFPNAAIVIDCFHIVKRCIEAVEELRLKAKREAQKAQNKEKAMFKKKLEQLVKSRKYYRKKHPKKYKGKKRGRKPQRLNKRFRPTMLANGETVIELLTRSKYLLSVSGEKWTDRQKTRAKILFRMFPKIKDAYTLICSLRSVFSNKSIDRGTAKVKLHEWYQKVSVCTLREVKAARDAIKYKEEEVLNYFINRSTNAHAESLNSKLKGFRAQLRGVQDLPFFMFRASIIFG</sequence>
<dbReference type="PANTHER" id="PTHR33498">
    <property type="entry name" value="TRANSPOSASE FOR INSERTION SEQUENCE ELEMENT IS1557"/>
    <property type="match status" value="1"/>
</dbReference>
<dbReference type="Pfam" id="PF01610">
    <property type="entry name" value="DDE_Tnp_ISL3"/>
    <property type="match status" value="2"/>
</dbReference>
<feature type="domain" description="Transposase IS204/IS1001/IS1096/IS1165 DDE" evidence="1">
    <location>
        <begin position="194"/>
        <end position="330"/>
    </location>
</feature>
<dbReference type="EMBL" id="ABIY02000122">
    <property type="protein sequence ID" value="EDU99041.1"/>
    <property type="molecule type" value="Genomic_DNA"/>
</dbReference>
<dbReference type="EMBL" id="ABIY02000067">
    <property type="protein sequence ID" value="EDV01875.1"/>
    <property type="molecule type" value="Genomic_DNA"/>
</dbReference>
<protein>
    <submittedName>
        <fullName evidence="3">Transposase</fullName>
    </submittedName>
</protein>